<dbReference type="EC" id="2.1.1.64" evidence="5"/>
<dbReference type="GO" id="GO:0032259">
    <property type="term" value="P:methylation"/>
    <property type="evidence" value="ECO:0007669"/>
    <property type="project" value="UniProtKB-KW"/>
</dbReference>
<protein>
    <submittedName>
        <fullName evidence="5">Class I SAM-dependent methyltransferase</fullName>
        <ecNumber evidence="5">2.1.1.222</ecNumber>
        <ecNumber evidence="5">2.1.1.64</ecNumber>
    </submittedName>
</protein>
<name>A0ABW5Z799_9FLAO</name>
<dbReference type="RefSeq" id="WP_379806266.1">
    <property type="nucleotide sequence ID" value="NZ_JBHUOL010000012.1"/>
</dbReference>
<evidence type="ECO:0000313" key="5">
    <source>
        <dbReference type="EMBL" id="MFD2908593.1"/>
    </source>
</evidence>
<keyword evidence="1 5" id="KW-0489">Methyltransferase</keyword>
<keyword evidence="2 5" id="KW-0808">Transferase</keyword>
<dbReference type="InterPro" id="IPR029063">
    <property type="entry name" value="SAM-dependent_MTases_sf"/>
</dbReference>
<evidence type="ECO:0000256" key="3">
    <source>
        <dbReference type="ARBA" id="ARBA00022691"/>
    </source>
</evidence>
<accession>A0ABW5Z799</accession>
<dbReference type="Pfam" id="PF08241">
    <property type="entry name" value="Methyltransf_11"/>
    <property type="match status" value="1"/>
</dbReference>
<dbReference type="EMBL" id="JBHUOL010000012">
    <property type="protein sequence ID" value="MFD2908593.1"/>
    <property type="molecule type" value="Genomic_DNA"/>
</dbReference>
<dbReference type="Proteomes" id="UP001597549">
    <property type="component" value="Unassembled WGS sequence"/>
</dbReference>
<organism evidence="5 6">
    <name type="scientific">Flavobacterium ardleyense</name>
    <dbReference type="NCBI Taxonomy" id="2038737"/>
    <lineage>
        <taxon>Bacteria</taxon>
        <taxon>Pseudomonadati</taxon>
        <taxon>Bacteroidota</taxon>
        <taxon>Flavobacteriia</taxon>
        <taxon>Flavobacteriales</taxon>
        <taxon>Flavobacteriaceae</taxon>
        <taxon>Flavobacterium</taxon>
    </lineage>
</organism>
<dbReference type="Gene3D" id="3.40.50.150">
    <property type="entry name" value="Vaccinia Virus protein VP39"/>
    <property type="match status" value="1"/>
</dbReference>
<dbReference type="CDD" id="cd02440">
    <property type="entry name" value="AdoMet_MTases"/>
    <property type="match status" value="1"/>
</dbReference>
<comment type="caution">
    <text evidence="5">The sequence shown here is derived from an EMBL/GenBank/DDBJ whole genome shotgun (WGS) entry which is preliminary data.</text>
</comment>
<dbReference type="SUPFAM" id="SSF53335">
    <property type="entry name" value="S-adenosyl-L-methionine-dependent methyltransferases"/>
    <property type="match status" value="1"/>
</dbReference>
<dbReference type="InterPro" id="IPR013216">
    <property type="entry name" value="Methyltransf_11"/>
</dbReference>
<feature type="domain" description="Methyltransferase type 11" evidence="4">
    <location>
        <begin position="47"/>
        <end position="135"/>
    </location>
</feature>
<sequence>MEHDYYKEYYELERNHWWFVAREGILSNYIHRLIEQGKLSSKDLKILNVGCGPGRSSEYLSKFGKVTSIEYDEFCCEFASKKTGLEIINGSITELPFEDNSFDLVCAFDVVEHVEDDQLAVKELKRVTKKGAFVLITVPAFMDLWSHHDVINHHFKRYKIKEVNLLFDTINDGNKVFDTYFNSLLFLPIYFFRKVSNFLKLGQKRKGSGSDFEAFKPGVLNRILYKIMYFESSVINRKIRFPFGVSILYNWKKF</sequence>
<proteinExistence type="predicted"/>
<keyword evidence="3" id="KW-0949">S-adenosyl-L-methionine</keyword>
<evidence type="ECO:0000313" key="6">
    <source>
        <dbReference type="Proteomes" id="UP001597549"/>
    </source>
</evidence>
<evidence type="ECO:0000259" key="4">
    <source>
        <dbReference type="Pfam" id="PF08241"/>
    </source>
</evidence>
<dbReference type="GO" id="GO:0102208">
    <property type="term" value="F:2-polyprenyl-6-hydroxyphenol methylase activity"/>
    <property type="evidence" value="ECO:0007669"/>
    <property type="project" value="UniProtKB-EC"/>
</dbReference>
<evidence type="ECO:0000256" key="2">
    <source>
        <dbReference type="ARBA" id="ARBA00022679"/>
    </source>
</evidence>
<dbReference type="PANTHER" id="PTHR43464:SF19">
    <property type="entry name" value="UBIQUINONE BIOSYNTHESIS O-METHYLTRANSFERASE, MITOCHONDRIAL"/>
    <property type="match status" value="1"/>
</dbReference>
<evidence type="ECO:0000256" key="1">
    <source>
        <dbReference type="ARBA" id="ARBA00022603"/>
    </source>
</evidence>
<keyword evidence="6" id="KW-1185">Reference proteome</keyword>
<reference evidence="6" key="1">
    <citation type="journal article" date="2019" name="Int. J. Syst. Evol. Microbiol.">
        <title>The Global Catalogue of Microorganisms (GCM) 10K type strain sequencing project: providing services to taxonomists for standard genome sequencing and annotation.</title>
        <authorList>
            <consortium name="The Broad Institute Genomics Platform"/>
            <consortium name="The Broad Institute Genome Sequencing Center for Infectious Disease"/>
            <person name="Wu L."/>
            <person name="Ma J."/>
        </authorList>
    </citation>
    <scope>NUCLEOTIDE SEQUENCE [LARGE SCALE GENOMIC DNA]</scope>
    <source>
        <strain evidence="6">KCTC 52644</strain>
    </source>
</reference>
<dbReference type="EC" id="2.1.1.222" evidence="5"/>
<gene>
    <name evidence="5" type="ORF">ACFSX9_07570</name>
</gene>
<dbReference type="GO" id="GO:0061542">
    <property type="term" value="F:3-demethylubiquinol 3-O-methyltransferase activity"/>
    <property type="evidence" value="ECO:0007669"/>
    <property type="project" value="UniProtKB-EC"/>
</dbReference>
<dbReference type="PANTHER" id="PTHR43464">
    <property type="entry name" value="METHYLTRANSFERASE"/>
    <property type="match status" value="1"/>
</dbReference>